<dbReference type="GO" id="GO:0015344">
    <property type="term" value="F:siderophore uptake transmembrane transporter activity"/>
    <property type="evidence" value="ECO:0007669"/>
    <property type="project" value="TreeGrafter"/>
</dbReference>
<keyword evidence="5" id="KW-0998">Cell outer membrane</keyword>
<keyword evidence="2" id="KW-0813">Transport</keyword>
<reference evidence="7" key="1">
    <citation type="submission" date="2018-05" db="EMBL/GenBank/DDBJ databases">
        <authorList>
            <person name="Lanie J.A."/>
            <person name="Ng W.-L."/>
            <person name="Kazmierczak K.M."/>
            <person name="Andrzejewski T.M."/>
            <person name="Davidsen T.M."/>
            <person name="Wayne K.J."/>
            <person name="Tettelin H."/>
            <person name="Glass J.I."/>
            <person name="Rusch D."/>
            <person name="Podicherti R."/>
            <person name="Tsui H.-C.T."/>
            <person name="Winkler M.E."/>
        </authorList>
    </citation>
    <scope>NUCLEOTIDE SEQUENCE</scope>
</reference>
<dbReference type="EMBL" id="UINC01017879">
    <property type="protein sequence ID" value="SVA74612.1"/>
    <property type="molecule type" value="Genomic_DNA"/>
</dbReference>
<gene>
    <name evidence="7" type="ORF">METZ01_LOCUS127466</name>
</gene>
<dbReference type="InterPro" id="IPR039426">
    <property type="entry name" value="TonB-dep_rcpt-like"/>
</dbReference>
<evidence type="ECO:0000256" key="4">
    <source>
        <dbReference type="ARBA" id="ARBA00023136"/>
    </source>
</evidence>
<dbReference type="InterPro" id="IPR008969">
    <property type="entry name" value="CarboxyPept-like_regulatory"/>
</dbReference>
<dbReference type="GO" id="GO:0009279">
    <property type="term" value="C:cell outer membrane"/>
    <property type="evidence" value="ECO:0007669"/>
    <property type="project" value="UniProtKB-SubCell"/>
</dbReference>
<name>A0A381YDD9_9ZZZZ</name>
<dbReference type="Pfam" id="PF13715">
    <property type="entry name" value="CarbopepD_reg_2"/>
    <property type="match status" value="1"/>
</dbReference>
<dbReference type="Gene3D" id="2.60.40.1120">
    <property type="entry name" value="Carboxypeptidase-like, regulatory domain"/>
    <property type="match status" value="1"/>
</dbReference>
<evidence type="ECO:0000256" key="2">
    <source>
        <dbReference type="ARBA" id="ARBA00022448"/>
    </source>
</evidence>
<dbReference type="Pfam" id="PF07715">
    <property type="entry name" value="Plug"/>
    <property type="match status" value="1"/>
</dbReference>
<dbReference type="InterPro" id="IPR036942">
    <property type="entry name" value="Beta-barrel_TonB_sf"/>
</dbReference>
<accession>A0A381YDD9</accession>
<organism evidence="7">
    <name type="scientific">marine metagenome</name>
    <dbReference type="NCBI Taxonomy" id="408172"/>
    <lineage>
        <taxon>unclassified sequences</taxon>
        <taxon>metagenomes</taxon>
        <taxon>ecological metagenomes</taxon>
    </lineage>
</organism>
<proteinExistence type="predicted"/>
<dbReference type="InterPro" id="IPR012910">
    <property type="entry name" value="Plug_dom"/>
</dbReference>
<dbReference type="Gene3D" id="2.170.130.10">
    <property type="entry name" value="TonB-dependent receptor, plug domain"/>
    <property type="match status" value="1"/>
</dbReference>
<keyword evidence="4" id="KW-0472">Membrane</keyword>
<sequence length="594" mass="65929">MPIRKFSSIIALLGCLFGQTTGKISGTVTDKITSESLPGTNIYLEQTSYGTASDVNGRFTIINIPPGKYTLKVDMIGYKSVRLEAVNISVNRTLSLDIEMDQTVLEGEVVTVEVARVAQKKDQTGTIKNISGDEINALPVESIGSVINMQAGVVNGHFRGGRNTEVTYMIDGVQVDETFGGSSAAVEIQPEAVQDLEVITGTFNAEYGRAMSGVVNVVTRNGGPKFEGFASAGLSFFQTANTDIFIGLSPELNRGQDFKFSLGGPLLGDKITFFTNVRVQDNRGHLNGYRIFSVVDMSNFYSDNPSEWISSKSGDSSYVPMNTGENLSALFKLSFNLFDGIRFSLLHSKSDDSWFGYDHGFKYNPDGRAGSYKETNYTSFQLNHMISPKLFYELKVSYLDNYTGNYLYKDPFDHIIADTAGMYHDGNLHEIGDTVYSYVHDKYLENYGSGFFTGGQQKNHSILSMIDKTVKFDLNWQANYSHNIKLGLLGISHDVDQQWHAIRNKYDGEASLADIYKPEIFGDTTVYADIYKVAPQEGAAYLQDKMEFDEMVINVGLRYDVFDPVSVYPSNRRNPSNQLLYKDTSGVLIDSLMS</sequence>
<dbReference type="SUPFAM" id="SSF49464">
    <property type="entry name" value="Carboxypeptidase regulatory domain-like"/>
    <property type="match status" value="1"/>
</dbReference>
<protein>
    <recommendedName>
        <fullName evidence="6">TonB-dependent receptor plug domain-containing protein</fullName>
    </recommendedName>
</protein>
<keyword evidence="3" id="KW-0812">Transmembrane</keyword>
<dbReference type="InterPro" id="IPR037066">
    <property type="entry name" value="Plug_dom_sf"/>
</dbReference>
<dbReference type="PANTHER" id="PTHR30069">
    <property type="entry name" value="TONB-DEPENDENT OUTER MEMBRANE RECEPTOR"/>
    <property type="match status" value="1"/>
</dbReference>
<dbReference type="AlphaFoldDB" id="A0A381YDD9"/>
<feature type="non-terminal residue" evidence="7">
    <location>
        <position position="594"/>
    </location>
</feature>
<comment type="subcellular location">
    <subcellularLocation>
        <location evidence="1">Cell outer membrane</location>
        <topology evidence="1">Multi-pass membrane protein</topology>
    </subcellularLocation>
</comment>
<dbReference type="PANTHER" id="PTHR30069:SF46">
    <property type="entry name" value="OAR PROTEIN"/>
    <property type="match status" value="1"/>
</dbReference>
<dbReference type="PROSITE" id="PS52016">
    <property type="entry name" value="TONB_DEPENDENT_REC_3"/>
    <property type="match status" value="1"/>
</dbReference>
<evidence type="ECO:0000256" key="5">
    <source>
        <dbReference type="ARBA" id="ARBA00023237"/>
    </source>
</evidence>
<dbReference type="Gene3D" id="2.40.170.20">
    <property type="entry name" value="TonB-dependent receptor, beta-barrel domain"/>
    <property type="match status" value="1"/>
</dbReference>
<evidence type="ECO:0000313" key="7">
    <source>
        <dbReference type="EMBL" id="SVA74612.1"/>
    </source>
</evidence>
<dbReference type="GO" id="GO:0044718">
    <property type="term" value="P:siderophore transmembrane transport"/>
    <property type="evidence" value="ECO:0007669"/>
    <property type="project" value="TreeGrafter"/>
</dbReference>
<evidence type="ECO:0000259" key="6">
    <source>
        <dbReference type="Pfam" id="PF07715"/>
    </source>
</evidence>
<evidence type="ECO:0000256" key="1">
    <source>
        <dbReference type="ARBA" id="ARBA00004571"/>
    </source>
</evidence>
<feature type="domain" description="TonB-dependent receptor plug" evidence="6">
    <location>
        <begin position="120"/>
        <end position="214"/>
    </location>
</feature>
<dbReference type="SUPFAM" id="SSF56935">
    <property type="entry name" value="Porins"/>
    <property type="match status" value="1"/>
</dbReference>
<evidence type="ECO:0000256" key="3">
    <source>
        <dbReference type="ARBA" id="ARBA00022692"/>
    </source>
</evidence>